<dbReference type="GO" id="GO:0046872">
    <property type="term" value="F:metal ion binding"/>
    <property type="evidence" value="ECO:0007669"/>
    <property type="project" value="UniProtKB-KW"/>
</dbReference>
<comment type="function">
    <text evidence="1">Heme-dependent dioxygenase that catalyzes the oxidative cleavage of the L-tryptophan (L-Trp) pyrrole ring and converts L-tryptophan to N-formyl-L-kynurenine. Catalyzes the oxidative cleavage of the indole moiety.</text>
</comment>
<dbReference type="Proteomes" id="UP000594262">
    <property type="component" value="Unplaced"/>
</dbReference>
<dbReference type="SUPFAM" id="SSF140959">
    <property type="entry name" value="Indolic compounds 2,3-dioxygenase-like"/>
    <property type="match status" value="1"/>
</dbReference>
<comment type="caution">
    <text evidence="1">Lacks conserved residue(s) required for the propagation of feature annotation.</text>
</comment>
<protein>
    <recommendedName>
        <fullName evidence="1">Tryptophan 2,3-dioxygenase</fullName>
        <shortName evidence="1">TDO</shortName>
        <ecNumber evidence="1">1.13.11.11</ecNumber>
    </recommendedName>
    <alternativeName>
        <fullName evidence="1">Tryptamin 2,3-dioxygenase</fullName>
    </alternativeName>
    <alternativeName>
        <fullName evidence="1">Tryptophan oxygenase</fullName>
        <shortName evidence="1">TO</shortName>
        <shortName evidence="1">TRPO</shortName>
    </alternativeName>
    <alternativeName>
        <fullName evidence="1">Tryptophan pyrrolase</fullName>
    </alternativeName>
    <alternativeName>
        <fullName evidence="1">Tryptophanase</fullName>
    </alternativeName>
</protein>
<proteinExistence type="inferred from homology"/>
<dbReference type="OrthoDB" id="447477at2759"/>
<evidence type="ECO:0000313" key="2">
    <source>
        <dbReference type="EnsemblMetazoa" id="CLYHEMP005681.1"/>
    </source>
</evidence>
<name>A0A7M5V3W8_9CNID</name>
<dbReference type="Gene3D" id="1.10.287.3810">
    <property type="match status" value="1"/>
</dbReference>
<keyword evidence="1" id="KW-0560">Oxidoreductase</keyword>
<keyword evidence="3" id="KW-1185">Reference proteome</keyword>
<dbReference type="EnsemblMetazoa" id="CLYHEMT005681.1">
    <property type="protein sequence ID" value="CLYHEMP005681.1"/>
    <property type="gene ID" value="CLYHEMG005681"/>
</dbReference>
<reference evidence="2" key="1">
    <citation type="submission" date="2021-01" db="UniProtKB">
        <authorList>
            <consortium name="EnsemblMetazoa"/>
        </authorList>
    </citation>
    <scope>IDENTIFICATION</scope>
</reference>
<dbReference type="InterPro" id="IPR037217">
    <property type="entry name" value="Trp/Indoleamine_2_3_dOase-like"/>
</dbReference>
<sequence length="425" mass="50130">MSKRRGKDTKYFLIFYRSSIKHIKRMACPFSNTDNEAFYASRDKETENLSYTEYLCLDGLLKNVHPASNVHDEHLFIVVHQVYELWFKQIIFELDSIREIFMSPKVDDRLMLKINTRLQRVVKILTVLVDQIKILETMTPMDFSDFRIHLKSSSGFQSFQFRLIENKLGVLKDNRISYNQQDYGNVFEGEMRQALEESEKSPSVFKLVEAWLERNPGLEDSNICFWQKFEVNCRRWFEEQSKLDADVSDPELKESLHRAYLKNKENFETILVEEKYEAKLAKGDRTLSWKALKGALMIYYYRDELLFHEPYQMMSLLMDIDSLMIKWRSNHVLLVQRMLGTKAGSGGSSGYQYLRATVSDRYKAFLDFFNLSNYLVPREYIPQINTSVRRKLSSVIMPPYSVATLTTSPYVNVNSKDLEHVHEER</sequence>
<dbReference type="UniPathway" id="UPA00333">
    <property type="reaction ID" value="UER00453"/>
</dbReference>
<dbReference type="EC" id="1.13.11.11" evidence="1"/>
<keyword evidence="1" id="KW-0408">Iron</keyword>
<comment type="catalytic activity">
    <reaction evidence="1">
        <text>L-tryptophan + O2 = N-formyl-L-kynurenine</text>
        <dbReference type="Rhea" id="RHEA:24536"/>
        <dbReference type="ChEBI" id="CHEBI:15379"/>
        <dbReference type="ChEBI" id="CHEBI:57912"/>
        <dbReference type="ChEBI" id="CHEBI:58629"/>
        <dbReference type="EC" id="1.13.11.11"/>
    </reaction>
</comment>
<comment type="subunit">
    <text evidence="1">Homotetramer. Dimer of dimers.</text>
</comment>
<dbReference type="AlphaFoldDB" id="A0A7M5V3W8"/>
<dbReference type="GO" id="GO:0020037">
    <property type="term" value="F:heme binding"/>
    <property type="evidence" value="ECO:0007669"/>
    <property type="project" value="UniProtKB-UniRule"/>
</dbReference>
<comment type="cofactor">
    <cofactor evidence="1">
        <name>heme</name>
        <dbReference type="ChEBI" id="CHEBI:30413"/>
    </cofactor>
    <text evidence="1">Binds 1 heme group per subunit.</text>
</comment>
<dbReference type="PANTHER" id="PTHR10138">
    <property type="entry name" value="TRYPTOPHAN 2,3-DIOXYGENASE"/>
    <property type="match status" value="1"/>
</dbReference>
<keyword evidence="1" id="KW-0223">Dioxygenase</keyword>
<dbReference type="GO" id="GO:0019441">
    <property type="term" value="P:L-tryptophan catabolic process to kynurenine"/>
    <property type="evidence" value="ECO:0007669"/>
    <property type="project" value="UniProtKB-UniRule"/>
</dbReference>
<evidence type="ECO:0000256" key="1">
    <source>
        <dbReference type="HAMAP-Rule" id="MF_03020"/>
    </source>
</evidence>
<comment type="pathway">
    <text evidence="1">Amino-acid degradation; L-tryptophan degradation via kynurenine pathway; L-kynurenine from L-tryptophan: step 1/2.</text>
</comment>
<keyword evidence="1" id="KW-0479">Metal-binding</keyword>
<keyword evidence="1" id="KW-0823">Tryptophan catabolism</keyword>
<comment type="similarity">
    <text evidence="1">Belongs to the tryptophan 2,3-dioxygenase family.</text>
</comment>
<dbReference type="PANTHER" id="PTHR10138:SF0">
    <property type="entry name" value="TRYPTOPHAN 2,3-DIOXYGENASE"/>
    <property type="match status" value="1"/>
</dbReference>
<keyword evidence="1" id="KW-0349">Heme</keyword>
<accession>A0A7M5V3W8</accession>
<dbReference type="Pfam" id="PF03301">
    <property type="entry name" value="Trp_dioxygenase"/>
    <property type="match status" value="1"/>
</dbReference>
<feature type="binding site" evidence="1">
    <location>
        <position position="175"/>
    </location>
    <ligand>
        <name>substrate</name>
    </ligand>
</feature>
<evidence type="ECO:0000313" key="3">
    <source>
        <dbReference type="Proteomes" id="UP000594262"/>
    </source>
</evidence>
<dbReference type="Gene3D" id="1.20.58.480">
    <property type="match status" value="1"/>
</dbReference>
<dbReference type="InterPro" id="IPR004981">
    <property type="entry name" value="Trp_2_3_dOase"/>
</dbReference>
<dbReference type="GO" id="GO:0004833">
    <property type="term" value="F:L-tryptophan 2,3-dioxygenase activity"/>
    <property type="evidence" value="ECO:0007669"/>
    <property type="project" value="UniProtKB-UniRule"/>
</dbReference>
<dbReference type="HAMAP" id="MF_01972">
    <property type="entry name" value="T23O"/>
    <property type="match status" value="1"/>
</dbReference>
<organism evidence="2 3">
    <name type="scientific">Clytia hemisphaerica</name>
    <dbReference type="NCBI Taxonomy" id="252671"/>
    <lineage>
        <taxon>Eukaryota</taxon>
        <taxon>Metazoa</taxon>
        <taxon>Cnidaria</taxon>
        <taxon>Hydrozoa</taxon>
        <taxon>Hydroidolina</taxon>
        <taxon>Leptothecata</taxon>
        <taxon>Obeliida</taxon>
        <taxon>Clytiidae</taxon>
        <taxon>Clytia</taxon>
    </lineage>
</organism>
<dbReference type="GO" id="GO:0019442">
    <property type="term" value="P:L-tryptophan catabolic process to acetyl-CoA"/>
    <property type="evidence" value="ECO:0007669"/>
    <property type="project" value="TreeGrafter"/>
</dbReference>